<evidence type="ECO:0000256" key="22">
    <source>
        <dbReference type="SAM" id="MobiDB-lite"/>
    </source>
</evidence>
<dbReference type="GO" id="GO:0042254">
    <property type="term" value="P:ribosome biogenesis"/>
    <property type="evidence" value="ECO:0007669"/>
    <property type="project" value="UniProtKB-KW"/>
</dbReference>
<dbReference type="GO" id="GO:0005524">
    <property type="term" value="F:ATP binding"/>
    <property type="evidence" value="ECO:0007669"/>
    <property type="project" value="UniProtKB-KW"/>
</dbReference>
<name>A0A0C2ESK2_9PEZI</name>
<dbReference type="InterPro" id="IPR051272">
    <property type="entry name" value="RIO-type_Ser/Thr_kinase"/>
</dbReference>
<dbReference type="SMART" id="SM00090">
    <property type="entry name" value="RIO"/>
    <property type="match status" value="1"/>
</dbReference>
<dbReference type="Pfam" id="PF01163">
    <property type="entry name" value="RIO1"/>
    <property type="match status" value="1"/>
</dbReference>
<keyword evidence="15" id="KW-0460">Magnesium</keyword>
<dbReference type="HOGENOM" id="CLU_018693_4_0_1"/>
<evidence type="ECO:0000256" key="21">
    <source>
        <dbReference type="PIRSR" id="PIRSR038147-3"/>
    </source>
</evidence>
<evidence type="ECO:0000256" key="4">
    <source>
        <dbReference type="ARBA" id="ARBA00012513"/>
    </source>
</evidence>
<keyword evidence="11 18" id="KW-0547">Nucleotide-binding</keyword>
<feature type="compositionally biased region" description="Acidic residues" evidence="22">
    <location>
        <begin position="415"/>
        <end position="436"/>
    </location>
</feature>
<dbReference type="EC" id="2.7.11.1" evidence="4 18"/>
<keyword evidence="6" id="KW-0963">Cytoplasm</keyword>
<feature type="region of interest" description="Disordered" evidence="22">
    <location>
        <begin position="413"/>
        <end position="504"/>
    </location>
</feature>
<evidence type="ECO:0000256" key="6">
    <source>
        <dbReference type="ARBA" id="ARBA00022490"/>
    </source>
</evidence>
<dbReference type="GO" id="GO:0046872">
    <property type="term" value="F:metal ion binding"/>
    <property type="evidence" value="ECO:0007669"/>
    <property type="project" value="UniProtKB-KW"/>
</dbReference>
<evidence type="ECO:0000256" key="11">
    <source>
        <dbReference type="ARBA" id="ARBA00022741"/>
    </source>
</evidence>
<evidence type="ECO:0000256" key="20">
    <source>
        <dbReference type="PIRSR" id="PIRSR038147-2"/>
    </source>
</evidence>
<dbReference type="InterPro" id="IPR011009">
    <property type="entry name" value="Kinase-like_dom_sf"/>
</dbReference>
<keyword evidence="14 18" id="KW-0067">ATP-binding</keyword>
<reference evidence="24 25" key="1">
    <citation type="journal article" date="2014" name="BMC Genomics">
        <title>Comparative genomics of the major fungal agents of human and animal Sporotrichosis: Sporothrix schenckii and Sporothrix brasiliensis.</title>
        <authorList>
            <person name="Teixeira M.M."/>
            <person name="de Almeida L.G."/>
            <person name="Kubitschek-Barreira P."/>
            <person name="Alves F.L."/>
            <person name="Kioshima E.S."/>
            <person name="Abadio A.K."/>
            <person name="Fernandes L."/>
            <person name="Derengowski L.S."/>
            <person name="Ferreira K.S."/>
            <person name="Souza R.C."/>
            <person name="Ruiz J.C."/>
            <person name="de Andrade N.C."/>
            <person name="Paes H.C."/>
            <person name="Nicola A.M."/>
            <person name="Albuquerque P."/>
            <person name="Gerber A.L."/>
            <person name="Martins V.P."/>
            <person name="Peconick L.D."/>
            <person name="Neto A.V."/>
            <person name="Chaucanez C.B."/>
            <person name="Silva P.A."/>
            <person name="Cunha O.L."/>
            <person name="de Oliveira F.F."/>
            <person name="dos Santos T.C."/>
            <person name="Barros A.L."/>
            <person name="Soares M.A."/>
            <person name="de Oliveira L.M."/>
            <person name="Marini M.M."/>
            <person name="Villalobos-Duno H."/>
            <person name="Cunha M.M."/>
            <person name="de Hoog S."/>
            <person name="da Silveira J.F."/>
            <person name="Henrissat B."/>
            <person name="Nino-Vega G.A."/>
            <person name="Cisalpino P.S."/>
            <person name="Mora-Montes H.M."/>
            <person name="Almeida S.R."/>
            <person name="Stajich J.E."/>
            <person name="Lopes-Bezerra L.M."/>
            <person name="Vasconcelos A.T."/>
            <person name="Felipe M.S."/>
        </authorList>
    </citation>
    <scope>NUCLEOTIDE SEQUENCE [LARGE SCALE GENOMIC DNA]</scope>
    <source>
        <strain evidence="24 25">5110</strain>
    </source>
</reference>
<evidence type="ECO:0000256" key="16">
    <source>
        <dbReference type="ARBA" id="ARBA00047899"/>
    </source>
</evidence>
<dbReference type="SUPFAM" id="SSF56112">
    <property type="entry name" value="Protein kinase-like (PK-like)"/>
    <property type="match status" value="1"/>
</dbReference>
<dbReference type="Proteomes" id="UP000031575">
    <property type="component" value="Unassembled WGS sequence"/>
</dbReference>
<dbReference type="AlphaFoldDB" id="A0A0C2ESK2"/>
<dbReference type="GO" id="GO:0106310">
    <property type="term" value="F:protein serine kinase activity"/>
    <property type="evidence" value="ECO:0007669"/>
    <property type="project" value="RHEA"/>
</dbReference>
<evidence type="ECO:0000256" key="10">
    <source>
        <dbReference type="ARBA" id="ARBA00022723"/>
    </source>
</evidence>
<feature type="binding site" evidence="20">
    <location>
        <position position="177"/>
    </location>
    <ligand>
        <name>ATP</name>
        <dbReference type="ChEBI" id="CHEBI:30616"/>
    </ligand>
</feature>
<evidence type="ECO:0000313" key="25">
    <source>
        <dbReference type="Proteomes" id="UP000031575"/>
    </source>
</evidence>
<evidence type="ECO:0000256" key="8">
    <source>
        <dbReference type="ARBA" id="ARBA00022527"/>
    </source>
</evidence>
<feature type="region of interest" description="Disordered" evidence="22">
    <location>
        <begin position="18"/>
        <end position="39"/>
    </location>
</feature>
<feature type="active site" description="Proton acceptor" evidence="19">
    <location>
        <position position="243"/>
    </location>
</feature>
<evidence type="ECO:0000256" key="18">
    <source>
        <dbReference type="PIRNR" id="PIRNR038147"/>
    </source>
</evidence>
<evidence type="ECO:0000313" key="24">
    <source>
        <dbReference type="EMBL" id="KIH89354.1"/>
    </source>
</evidence>
<accession>A0A0C2ESK2</accession>
<keyword evidence="25" id="KW-1185">Reference proteome</keyword>
<evidence type="ECO:0000256" key="5">
    <source>
        <dbReference type="ARBA" id="ARBA00016038"/>
    </source>
</evidence>
<evidence type="ECO:0000256" key="14">
    <source>
        <dbReference type="ARBA" id="ARBA00022840"/>
    </source>
</evidence>
<feature type="compositionally biased region" description="Basic and acidic residues" evidence="22">
    <location>
        <begin position="460"/>
        <end position="481"/>
    </location>
</feature>
<dbReference type="GO" id="GO:0004674">
    <property type="term" value="F:protein serine/threonine kinase activity"/>
    <property type="evidence" value="ECO:0007669"/>
    <property type="project" value="UniProtKB-KW"/>
</dbReference>
<dbReference type="GO" id="GO:0016787">
    <property type="term" value="F:hydrolase activity"/>
    <property type="evidence" value="ECO:0007669"/>
    <property type="project" value="UniProtKB-KW"/>
</dbReference>
<dbReference type="EMBL" id="AWTV01000009">
    <property type="protein sequence ID" value="KIH89354.1"/>
    <property type="molecule type" value="Genomic_DNA"/>
</dbReference>
<keyword evidence="10" id="KW-0479">Metal-binding</keyword>
<evidence type="ECO:0000256" key="1">
    <source>
        <dbReference type="ARBA" id="ARBA00001946"/>
    </source>
</evidence>
<dbReference type="PIRSF" id="PIRSF038147">
    <property type="entry name" value="Ser/Thr_PK_RIO1"/>
    <property type="match status" value="1"/>
</dbReference>
<proteinExistence type="inferred from homology"/>
<feature type="compositionally biased region" description="Basic residues" evidence="22">
    <location>
        <begin position="482"/>
        <end position="504"/>
    </location>
</feature>
<feature type="active site" description="4-aspartylphosphate intermediate" evidence="19">
    <location>
        <position position="260"/>
    </location>
</feature>
<dbReference type="Gene3D" id="3.30.200.20">
    <property type="entry name" value="Phosphorylase Kinase, domain 1"/>
    <property type="match status" value="1"/>
</dbReference>
<dbReference type="InterPro" id="IPR017407">
    <property type="entry name" value="Ser/Thr_kinase_Rio1"/>
</dbReference>
<dbReference type="FunFam" id="3.30.200.20:FF:000148">
    <property type="entry name" value="Serine/threonine-protein kinase RIO1"/>
    <property type="match status" value="1"/>
</dbReference>
<gene>
    <name evidence="24" type="ORF">SPBR_07164</name>
</gene>
<evidence type="ECO:0000256" key="3">
    <source>
        <dbReference type="ARBA" id="ARBA00009196"/>
    </source>
</evidence>
<keyword evidence="13" id="KW-0378">Hydrolase</keyword>
<comment type="similarity">
    <text evidence="3 18">Belongs to the protein kinase superfamily. RIO-type Ser/Thr kinase family.</text>
</comment>
<comment type="catalytic activity">
    <reaction evidence="17 18">
        <text>L-seryl-[protein] + ATP = O-phospho-L-seryl-[protein] + ADP + H(+)</text>
        <dbReference type="Rhea" id="RHEA:17989"/>
        <dbReference type="Rhea" id="RHEA-COMP:9863"/>
        <dbReference type="Rhea" id="RHEA-COMP:11604"/>
        <dbReference type="ChEBI" id="CHEBI:15378"/>
        <dbReference type="ChEBI" id="CHEBI:29999"/>
        <dbReference type="ChEBI" id="CHEBI:30616"/>
        <dbReference type="ChEBI" id="CHEBI:83421"/>
        <dbReference type="ChEBI" id="CHEBI:456216"/>
        <dbReference type="EC" id="2.7.11.1"/>
    </reaction>
</comment>
<evidence type="ECO:0000256" key="2">
    <source>
        <dbReference type="ARBA" id="ARBA00004496"/>
    </source>
</evidence>
<feature type="domain" description="RIO kinase" evidence="23">
    <location>
        <begin position="38"/>
        <end position="306"/>
    </location>
</feature>
<sequence>MASDDRVASLAGGVSNVHISDGGSGTGHKDGKLHVGKEKADRATRDQVLDRRTEAIVEAMVRKELISELQGVISTGKEANVYAAPLHTFDDEDGTHTSTLYRAAKIYKTSILSFVDRERYIAGEHRFRGGGHKGNNRKMVKKWAEKEFRNLQRLNRAGIACPYPIQLKANVLLMEFLGDGDGHAFPRLRDVELTAAGADGDDAGGEDSEAADADIARQWRALYVQLLGLVRRLYQVCRLVHADLSEYNILYHAHTLYIIDVSQSVGHDHPQTYDFLRMDLHNIGAFFRRKGVDTLRDRTVFAFVTAAPTASPVPSDPAADAADAAAAIEALYAARPKEETAAASGDNTEALAALEVDNEVFRAQYIPQSLHQIYDEGMVARGDGPVGGVEALHAKDSLYGNLLAGEKTKIGAEADANDIDDDDDDDDDDDEDDSDSDSSSVSNSDNSDDEFGRPRKPRGKRFDDKDEKRAHKHAVKEEKREKRLVKMPKKEKKRKVNTTSRKKK</sequence>
<dbReference type="GO" id="GO:0005737">
    <property type="term" value="C:cytoplasm"/>
    <property type="evidence" value="ECO:0007669"/>
    <property type="project" value="UniProtKB-SubCell"/>
</dbReference>
<organism evidence="24 25">
    <name type="scientific">Sporothrix brasiliensis 5110</name>
    <dbReference type="NCBI Taxonomy" id="1398154"/>
    <lineage>
        <taxon>Eukaryota</taxon>
        <taxon>Fungi</taxon>
        <taxon>Dikarya</taxon>
        <taxon>Ascomycota</taxon>
        <taxon>Pezizomycotina</taxon>
        <taxon>Sordariomycetes</taxon>
        <taxon>Sordariomycetidae</taxon>
        <taxon>Ophiostomatales</taxon>
        <taxon>Ophiostomataceae</taxon>
        <taxon>Sporothrix</taxon>
    </lineage>
</organism>
<feature type="binding site" evidence="20">
    <location>
        <position position="105"/>
    </location>
    <ligand>
        <name>ATP</name>
        <dbReference type="ChEBI" id="CHEBI:30616"/>
    </ligand>
</feature>
<dbReference type="PROSITE" id="PS01245">
    <property type="entry name" value="RIO1"/>
    <property type="match status" value="1"/>
</dbReference>
<feature type="compositionally biased region" description="Basic and acidic residues" evidence="22">
    <location>
        <begin position="27"/>
        <end position="39"/>
    </location>
</feature>
<keyword evidence="12 18" id="KW-0418">Kinase</keyword>
<feature type="binding site" evidence="21">
    <location>
        <position position="248"/>
    </location>
    <ligand>
        <name>Mg(2+)</name>
        <dbReference type="ChEBI" id="CHEBI:18420"/>
    </ligand>
</feature>
<dbReference type="InterPro" id="IPR000687">
    <property type="entry name" value="RIO_kinase"/>
</dbReference>
<dbReference type="VEuPathDB" id="FungiDB:SPBR_07164"/>
<evidence type="ECO:0000256" key="17">
    <source>
        <dbReference type="ARBA" id="ARBA00048679"/>
    </source>
</evidence>
<dbReference type="Gene3D" id="1.10.510.10">
    <property type="entry name" value="Transferase(Phosphotransferase) domain 1"/>
    <property type="match status" value="1"/>
</dbReference>
<evidence type="ECO:0000259" key="23">
    <source>
        <dbReference type="SMART" id="SM00090"/>
    </source>
</evidence>
<dbReference type="OrthoDB" id="205248at2759"/>
<keyword evidence="7" id="KW-0690">Ribosome biogenesis</keyword>
<comment type="caution">
    <text evidence="24">The sequence shown here is derived from an EMBL/GenBank/DDBJ whole genome shotgun (WGS) entry which is preliminary data.</text>
</comment>
<evidence type="ECO:0000256" key="15">
    <source>
        <dbReference type="ARBA" id="ARBA00022842"/>
    </source>
</evidence>
<evidence type="ECO:0000256" key="13">
    <source>
        <dbReference type="ARBA" id="ARBA00022801"/>
    </source>
</evidence>
<evidence type="ECO:0000256" key="12">
    <source>
        <dbReference type="ARBA" id="ARBA00022777"/>
    </source>
</evidence>
<comment type="catalytic activity">
    <reaction evidence="16 18">
        <text>L-threonyl-[protein] + ATP = O-phospho-L-threonyl-[protein] + ADP + H(+)</text>
        <dbReference type="Rhea" id="RHEA:46608"/>
        <dbReference type="Rhea" id="RHEA-COMP:11060"/>
        <dbReference type="Rhea" id="RHEA-COMP:11605"/>
        <dbReference type="ChEBI" id="CHEBI:15378"/>
        <dbReference type="ChEBI" id="CHEBI:30013"/>
        <dbReference type="ChEBI" id="CHEBI:30616"/>
        <dbReference type="ChEBI" id="CHEBI:61977"/>
        <dbReference type="ChEBI" id="CHEBI:456216"/>
        <dbReference type="EC" id="2.7.11.1"/>
    </reaction>
</comment>
<comment type="cofactor">
    <cofactor evidence="1 21">
        <name>Mg(2+)</name>
        <dbReference type="ChEBI" id="CHEBI:18420"/>
    </cofactor>
</comment>
<protein>
    <recommendedName>
        <fullName evidence="5 18">Serine/threonine-protein kinase RIO1</fullName>
        <ecNumber evidence="4 18">2.7.11.1</ecNumber>
    </recommendedName>
</protein>
<comment type="subcellular location">
    <subcellularLocation>
        <location evidence="2">Cytoplasm</location>
    </subcellularLocation>
</comment>
<keyword evidence="8 18" id="KW-0723">Serine/threonine-protein kinase</keyword>
<dbReference type="InterPro" id="IPR018935">
    <property type="entry name" value="RIO_kinase_CS"/>
</dbReference>
<keyword evidence="9 18" id="KW-0808">Transferase</keyword>
<dbReference type="InterPro" id="IPR018934">
    <property type="entry name" value="RIO_dom"/>
</dbReference>
<dbReference type="GeneID" id="63680339"/>
<feature type="binding site" evidence="21">
    <location>
        <position position="260"/>
    </location>
    <ligand>
        <name>Mg(2+)</name>
        <dbReference type="ChEBI" id="CHEBI:18420"/>
    </ligand>
</feature>
<evidence type="ECO:0000256" key="19">
    <source>
        <dbReference type="PIRSR" id="PIRSR038147-1"/>
    </source>
</evidence>
<evidence type="ECO:0000256" key="9">
    <source>
        <dbReference type="ARBA" id="ARBA00022679"/>
    </source>
</evidence>
<evidence type="ECO:0000256" key="7">
    <source>
        <dbReference type="ARBA" id="ARBA00022517"/>
    </source>
</evidence>
<dbReference type="RefSeq" id="XP_040617364.1">
    <property type="nucleotide sequence ID" value="XM_040765418.1"/>
</dbReference>
<dbReference type="PANTHER" id="PTHR45723">
    <property type="entry name" value="SERINE/THREONINE-PROTEIN KINASE RIO1"/>
    <property type="match status" value="1"/>
</dbReference>